<proteinExistence type="predicted"/>
<dbReference type="InterPro" id="IPR029063">
    <property type="entry name" value="SAM-dependent_MTases_sf"/>
</dbReference>
<evidence type="ECO:0000313" key="1">
    <source>
        <dbReference type="EMBL" id="PTQ79154.1"/>
    </source>
</evidence>
<keyword evidence="1" id="KW-0808">Transferase</keyword>
<organism evidence="1 2">
    <name type="scientific">Nitrosospira multiformis</name>
    <dbReference type="NCBI Taxonomy" id="1231"/>
    <lineage>
        <taxon>Bacteria</taxon>
        <taxon>Pseudomonadati</taxon>
        <taxon>Pseudomonadota</taxon>
        <taxon>Betaproteobacteria</taxon>
        <taxon>Nitrosomonadales</taxon>
        <taxon>Nitrosomonadaceae</taxon>
        <taxon>Nitrosospira</taxon>
    </lineage>
</organism>
<reference evidence="1 2" key="1">
    <citation type="submission" date="2018-04" db="EMBL/GenBank/DDBJ databases">
        <title>Active sludge and wastewater microbial communities from Klosterneuburg, Austria.</title>
        <authorList>
            <person name="Wagner M."/>
        </authorList>
    </citation>
    <scope>NUCLEOTIDE SEQUENCE [LARGE SCALE GENOMIC DNA]</scope>
    <source>
        <strain evidence="1 2">Nl12</strain>
    </source>
</reference>
<evidence type="ECO:0000313" key="2">
    <source>
        <dbReference type="Proteomes" id="UP000244152"/>
    </source>
</evidence>
<dbReference type="PANTHER" id="PTHR43861:SF6">
    <property type="entry name" value="METHYLTRANSFERASE TYPE 11"/>
    <property type="match status" value="1"/>
</dbReference>
<dbReference type="GO" id="GO:0032259">
    <property type="term" value="P:methylation"/>
    <property type="evidence" value="ECO:0007669"/>
    <property type="project" value="UniProtKB-KW"/>
</dbReference>
<dbReference type="Gene3D" id="3.40.50.150">
    <property type="entry name" value="Vaccinia Virus protein VP39"/>
    <property type="match status" value="1"/>
</dbReference>
<dbReference type="EMBL" id="QAOK01000033">
    <property type="protein sequence ID" value="PTQ79154.1"/>
    <property type="molecule type" value="Genomic_DNA"/>
</dbReference>
<comment type="caution">
    <text evidence="1">The sequence shown here is derived from an EMBL/GenBank/DDBJ whole genome shotgun (WGS) entry which is preliminary data.</text>
</comment>
<sequence>MNPDAYVQMAETESRHWWFVARRILLSSIISRMGLPLNIRILEVGAGTGGNLEMLSRFGHVSAMEMDGTARAIAKKKTRGCFDIRSGSCPSSIPFPEAAFDLICLFDVLEHIEEDVASLTALKRLLTPQGRILLTVPAYQWLWSEHDEFLHHKRRYLASDLRERIEGAGLQIEKLSYFNTLLFPLAVIARAKDRLFNAASASGTSIPVAPINKFFYLVFSAERFLLRMFSLPFGVSLYAIVHPRRSPVSADE</sequence>
<gene>
    <name evidence="1" type="ORF">C8R21_13318</name>
</gene>
<dbReference type="CDD" id="cd02440">
    <property type="entry name" value="AdoMet_MTases"/>
    <property type="match status" value="1"/>
</dbReference>
<dbReference type="PANTHER" id="PTHR43861">
    <property type="entry name" value="TRANS-ACONITATE 2-METHYLTRANSFERASE-RELATED"/>
    <property type="match status" value="1"/>
</dbReference>
<dbReference type="Pfam" id="PF13489">
    <property type="entry name" value="Methyltransf_23"/>
    <property type="match status" value="1"/>
</dbReference>
<name>A0A2T5I5P6_9PROT</name>
<keyword evidence="1" id="KW-0489">Methyltransferase</keyword>
<dbReference type="GO" id="GO:0008168">
    <property type="term" value="F:methyltransferase activity"/>
    <property type="evidence" value="ECO:0007669"/>
    <property type="project" value="UniProtKB-KW"/>
</dbReference>
<protein>
    <submittedName>
        <fullName evidence="1">Methyltransferase family protein</fullName>
    </submittedName>
</protein>
<dbReference type="SUPFAM" id="SSF53335">
    <property type="entry name" value="S-adenosyl-L-methionine-dependent methyltransferases"/>
    <property type="match status" value="1"/>
</dbReference>
<accession>A0A2T5I5P6</accession>
<dbReference type="Proteomes" id="UP000244152">
    <property type="component" value="Unassembled WGS sequence"/>
</dbReference>
<dbReference type="AlphaFoldDB" id="A0A2T5I5P6"/>